<dbReference type="PANTHER" id="PTHR38342:SF1">
    <property type="entry name" value="SLR5037 PROTEIN"/>
    <property type="match status" value="1"/>
</dbReference>
<dbReference type="STRING" id="337097.BHF71_01710"/>
<organism evidence="2 3">
    <name type="scientific">Vulcanibacillus modesticaldus</name>
    <dbReference type="NCBI Taxonomy" id="337097"/>
    <lineage>
        <taxon>Bacteria</taxon>
        <taxon>Bacillati</taxon>
        <taxon>Bacillota</taxon>
        <taxon>Bacilli</taxon>
        <taxon>Bacillales</taxon>
        <taxon>Bacillaceae</taxon>
        <taxon>Vulcanibacillus</taxon>
    </lineage>
</organism>
<proteinExistence type="predicted"/>
<name>A0A1D2YUE8_9BACI</name>
<dbReference type="CDD" id="cd14797">
    <property type="entry name" value="DUF302"/>
    <property type="match status" value="1"/>
</dbReference>
<reference evidence="2 3" key="1">
    <citation type="submission" date="2016-09" db="EMBL/GenBank/DDBJ databases">
        <title>Draft genome sequence for the type strain of Vulcanibacillus modesticaldus BR, a strictly anaerobic, moderately thermophilic, and nitrate-reducing bacterium from deep sea-hydrothermal vents of the Mid-Atlantic Ridge.</title>
        <authorList>
            <person name="Abin C.A."/>
            <person name="Hollibaugh J.T."/>
        </authorList>
    </citation>
    <scope>NUCLEOTIDE SEQUENCE [LARGE SCALE GENOMIC DNA]</scope>
    <source>
        <strain evidence="2 3">BR</strain>
    </source>
</reference>
<dbReference type="OrthoDB" id="9791067at2"/>
<dbReference type="PIRSF" id="PIRSF021774">
    <property type="entry name" value="UCP021774"/>
    <property type="match status" value="1"/>
</dbReference>
<feature type="domain" description="DUF302" evidence="1">
    <location>
        <begin position="37"/>
        <end position="97"/>
    </location>
</feature>
<dbReference type="RefSeq" id="WP_069656725.1">
    <property type="nucleotide sequence ID" value="NZ_MIJF01000024.1"/>
</dbReference>
<sequence>MEYHYTVSTRKSAEQVIKDLEENLKEIKFGVLWNFEIHKKLQEKGIVFDKKITVLEVCNPFEASKILEIEPMVSYFLPCKIVVNEEDAGTKVGMVKPTLMIKMIGNEELTEIAKEIEDKLVSAINKAVSD</sequence>
<keyword evidence="3" id="KW-1185">Reference proteome</keyword>
<dbReference type="InterPro" id="IPR016796">
    <property type="entry name" value="UCP021774"/>
</dbReference>
<evidence type="ECO:0000313" key="2">
    <source>
        <dbReference type="EMBL" id="OEF99332.1"/>
    </source>
</evidence>
<evidence type="ECO:0000259" key="1">
    <source>
        <dbReference type="Pfam" id="PF03625"/>
    </source>
</evidence>
<dbReference type="Gene3D" id="3.30.310.70">
    <property type="entry name" value="TT1751-like domain"/>
    <property type="match status" value="1"/>
</dbReference>
<dbReference type="Pfam" id="PF03625">
    <property type="entry name" value="DUF302"/>
    <property type="match status" value="1"/>
</dbReference>
<evidence type="ECO:0000313" key="3">
    <source>
        <dbReference type="Proteomes" id="UP000243739"/>
    </source>
</evidence>
<dbReference type="SUPFAM" id="SSF103247">
    <property type="entry name" value="TT1751-like"/>
    <property type="match status" value="1"/>
</dbReference>
<dbReference type="Proteomes" id="UP000243739">
    <property type="component" value="Unassembled WGS sequence"/>
</dbReference>
<gene>
    <name evidence="2" type="ORF">BHF71_01710</name>
</gene>
<dbReference type="EMBL" id="MIJF01000024">
    <property type="protein sequence ID" value="OEF99332.1"/>
    <property type="molecule type" value="Genomic_DNA"/>
</dbReference>
<comment type="caution">
    <text evidence="2">The sequence shown here is derived from an EMBL/GenBank/DDBJ whole genome shotgun (WGS) entry which is preliminary data.</text>
</comment>
<dbReference type="PANTHER" id="PTHR38342">
    <property type="entry name" value="SLR5037 PROTEIN"/>
    <property type="match status" value="1"/>
</dbReference>
<dbReference type="InterPro" id="IPR005180">
    <property type="entry name" value="DUF302"/>
</dbReference>
<protein>
    <recommendedName>
        <fullName evidence="1">DUF302 domain-containing protein</fullName>
    </recommendedName>
</protein>
<accession>A0A1D2YUE8</accession>
<dbReference type="InterPro" id="IPR035923">
    <property type="entry name" value="TT1751-like_sf"/>
</dbReference>
<dbReference type="AlphaFoldDB" id="A0A1D2YUE8"/>